<dbReference type="Pfam" id="PF05488">
    <property type="entry name" value="PAAR_motif"/>
    <property type="match status" value="1"/>
</dbReference>
<protein>
    <submittedName>
        <fullName evidence="1">Putative Zn-binding protein involved in type VI secretion</fullName>
    </submittedName>
</protein>
<reference evidence="1 2" key="1">
    <citation type="submission" date="2018-01" db="EMBL/GenBank/DDBJ databases">
        <title>Genomic Encyclopedia of Type Strains, Phase III (KMG-III): the genomes of soil and plant-associated and newly described type strains.</title>
        <authorList>
            <person name="Whitman W."/>
        </authorList>
    </citation>
    <scope>NUCLEOTIDE SEQUENCE [LARGE SCALE GENOMIC DNA]</scope>
    <source>
        <strain evidence="1 2">JCM 18070</strain>
    </source>
</reference>
<dbReference type="RefSeq" id="WP_103704872.1">
    <property type="nucleotide sequence ID" value="NZ_PQGA01000006.1"/>
</dbReference>
<evidence type="ECO:0000313" key="2">
    <source>
        <dbReference type="Proteomes" id="UP000237381"/>
    </source>
</evidence>
<accession>A0A2S4MA53</accession>
<dbReference type="InterPro" id="IPR008727">
    <property type="entry name" value="PAAR_motif"/>
</dbReference>
<sequence>MQRYLILNGDKTTANGTVVAAPTTIQFMGRDVAHEGDDVQCPACHTTGKIKCDGPRQVMSAPDGRHAALSDDLCTCKCDPSPKLVASQQSMSVDAR</sequence>
<gene>
    <name evidence="1" type="ORF">B0G62_106164</name>
</gene>
<evidence type="ECO:0000313" key="1">
    <source>
        <dbReference type="EMBL" id="POR51630.1"/>
    </source>
</evidence>
<comment type="caution">
    <text evidence="1">The sequence shown here is derived from an EMBL/GenBank/DDBJ whole genome shotgun (WGS) entry which is preliminary data.</text>
</comment>
<dbReference type="EMBL" id="PQGA01000006">
    <property type="protein sequence ID" value="POR51630.1"/>
    <property type="molecule type" value="Genomic_DNA"/>
</dbReference>
<proteinExistence type="predicted"/>
<organism evidence="1 2">
    <name type="scientific">Paraburkholderia eburnea</name>
    <dbReference type="NCBI Taxonomy" id="1189126"/>
    <lineage>
        <taxon>Bacteria</taxon>
        <taxon>Pseudomonadati</taxon>
        <taxon>Pseudomonadota</taxon>
        <taxon>Betaproteobacteria</taxon>
        <taxon>Burkholderiales</taxon>
        <taxon>Burkholderiaceae</taxon>
        <taxon>Paraburkholderia</taxon>
    </lineage>
</organism>
<dbReference type="OrthoDB" id="8594232at2"/>
<keyword evidence="2" id="KW-1185">Reference proteome</keyword>
<dbReference type="AlphaFoldDB" id="A0A2S4MA53"/>
<dbReference type="CDD" id="cd14744">
    <property type="entry name" value="PAAR_CT_2"/>
    <property type="match status" value="1"/>
</dbReference>
<dbReference type="Proteomes" id="UP000237381">
    <property type="component" value="Unassembled WGS sequence"/>
</dbReference>
<name>A0A2S4MA53_9BURK</name>